<organism evidence="1 2">
    <name type="scientific">Daedalea quercina L-15889</name>
    <dbReference type="NCBI Taxonomy" id="1314783"/>
    <lineage>
        <taxon>Eukaryota</taxon>
        <taxon>Fungi</taxon>
        <taxon>Dikarya</taxon>
        <taxon>Basidiomycota</taxon>
        <taxon>Agaricomycotina</taxon>
        <taxon>Agaricomycetes</taxon>
        <taxon>Polyporales</taxon>
        <taxon>Fomitopsis</taxon>
    </lineage>
</organism>
<dbReference type="AlphaFoldDB" id="A0A165PVJ2"/>
<accession>A0A165PVJ2</accession>
<keyword evidence="2" id="KW-1185">Reference proteome</keyword>
<evidence type="ECO:0000313" key="2">
    <source>
        <dbReference type="Proteomes" id="UP000076727"/>
    </source>
</evidence>
<dbReference type="Proteomes" id="UP000076727">
    <property type="component" value="Unassembled WGS sequence"/>
</dbReference>
<reference evidence="1 2" key="1">
    <citation type="journal article" date="2016" name="Mol. Biol. Evol.">
        <title>Comparative Genomics of Early-Diverging Mushroom-Forming Fungi Provides Insights into the Origins of Lignocellulose Decay Capabilities.</title>
        <authorList>
            <person name="Nagy L.G."/>
            <person name="Riley R."/>
            <person name="Tritt A."/>
            <person name="Adam C."/>
            <person name="Daum C."/>
            <person name="Floudas D."/>
            <person name="Sun H."/>
            <person name="Yadav J.S."/>
            <person name="Pangilinan J."/>
            <person name="Larsson K.H."/>
            <person name="Matsuura K."/>
            <person name="Barry K."/>
            <person name="Labutti K."/>
            <person name="Kuo R."/>
            <person name="Ohm R.A."/>
            <person name="Bhattacharya S.S."/>
            <person name="Shirouzu T."/>
            <person name="Yoshinaga Y."/>
            <person name="Martin F.M."/>
            <person name="Grigoriev I.V."/>
            <person name="Hibbett D.S."/>
        </authorList>
    </citation>
    <scope>NUCLEOTIDE SEQUENCE [LARGE SCALE GENOMIC DNA]</scope>
    <source>
        <strain evidence="1 2">L-15889</strain>
    </source>
</reference>
<sequence>MEDWPSGYSESAANARQSLPPEVWDMIVFHLRKHRGALIACCLTCRAWLPTSRHYLLRHVRLTKKSSYNRFVEALDYAPELPAWVDKLTIKRNRRLSTRPFDISPVLLRLSGISHLHLDVAEHVTVSPLLNTVYPSLSTIILNVGTYRGHDIARLFSLCPRLVSLRLVSVYGDHDDPPSTVDSTQPGITNSSDTCIKDLVLLITSSSIVYHLLHSPIRFELQSLEIDGHLFASTPCPRILWDSQSVLRSLVLRHSTWRERSDLNAVQETIGSLRLSALRSLSFEPVATPWLSTADHIVDFLNVINTDCIDDIRLALCTPAHNTPYDFSHVDQTLASFARPALRITIIIEFDGYTISGRHDLASSILSGYPQLRARGSRVQVVVTDKFGRFPKETFHS</sequence>
<name>A0A165PVJ2_9APHY</name>
<dbReference type="OrthoDB" id="2787007at2759"/>
<dbReference type="EMBL" id="KV429064">
    <property type="protein sequence ID" value="KZT68675.1"/>
    <property type="molecule type" value="Genomic_DNA"/>
</dbReference>
<proteinExistence type="predicted"/>
<evidence type="ECO:0000313" key="1">
    <source>
        <dbReference type="EMBL" id="KZT68675.1"/>
    </source>
</evidence>
<gene>
    <name evidence="1" type="ORF">DAEQUDRAFT_314961</name>
</gene>
<protein>
    <recommendedName>
        <fullName evidence="3">F-box domain-containing protein</fullName>
    </recommendedName>
</protein>
<evidence type="ECO:0008006" key="3">
    <source>
        <dbReference type="Google" id="ProtNLM"/>
    </source>
</evidence>